<name>A0A3N4K7W1_9PEZI</name>
<evidence type="ECO:0000256" key="1">
    <source>
        <dbReference type="SAM" id="Coils"/>
    </source>
</evidence>
<dbReference type="AlphaFoldDB" id="A0A3N4K7W1"/>
<protein>
    <submittedName>
        <fullName evidence="2">Uncharacterized protein</fullName>
    </submittedName>
</protein>
<dbReference type="Gene3D" id="1.20.1170.10">
    <property type="match status" value="1"/>
</dbReference>
<organism evidence="2 3">
    <name type="scientific">Morchella conica CCBAS932</name>
    <dbReference type="NCBI Taxonomy" id="1392247"/>
    <lineage>
        <taxon>Eukaryota</taxon>
        <taxon>Fungi</taxon>
        <taxon>Dikarya</taxon>
        <taxon>Ascomycota</taxon>
        <taxon>Pezizomycotina</taxon>
        <taxon>Pezizomycetes</taxon>
        <taxon>Pezizales</taxon>
        <taxon>Morchellaceae</taxon>
        <taxon>Morchella</taxon>
    </lineage>
</organism>
<feature type="coiled-coil region" evidence="1">
    <location>
        <begin position="325"/>
        <end position="352"/>
    </location>
</feature>
<sequence length="793" mass="86658">MALVKKTPEDYDAAIQQLSLTGTEFNVVEAEWISGSQVSARRPCWPDIGAAVTHLSKFEGKTASTIRIYGDCIDSATETPEISLTTETHILLTARLWFPSATKPLEVKLPLDSSIAFRTSALPPNFVVVINGAKQTLKPKPDSWGVILSVEEDGIKTYDAEQPADELDTLDYWAELTPDGKSVKTLGRRNDNLPRLLQYQFILASTWIQTDIPTTYSILSFIAGATQGNAAALELNLQANALAARLSTMGDGFSVYVPSLDLGACKSVLKARLAAVLAFENSYHRFVSETVRKEDAKTTAEIALGHSADVESQYLFLEGLAKKRYKDAEEAYETAKKRFNKLQSELDGLAKAFNAGVEKWKQSEKNKLIGEAIMSLVTVTASLVVAVVVPPAGAAGAAAGAGAAANAIKNIAEGTSKFQKLIQGIKKIAELIEKLHEALEKIKTIVDSTAAIVKALSSKVETGPKIPEVPSSKTDDVINVAAEWDSYAVDVKMVFDPMAENDIEGYVEYYSALQKLPILGKAILAAQTAYITTGDTLTRVVLQQRVANRHTGRLRSAITNIAADEHVLSIVQRAMFERLLSARTWVAVDFHGYLAAYTYFSLNRTPPIKIAATKPAPYYVDDAARLQGAVASVRAELRSQERTFKFTEESCGADWKSRLKGDRAISFTVDITNAMFSRFARVRVSRVRCYLTGATTTGGSTIDLEISSASRFRDIDIAPPYEAIEFVGETAPRSFEYEANGERIVTDGVYIDADQYSRPALFTTWNVNVLDDAVNLEGVSGIRFEVNCEVSRR</sequence>
<dbReference type="PANTHER" id="PTHR34714">
    <property type="entry name" value="EGF-LIKE DOMAIN-CONTAINING PROTEIN"/>
    <property type="match status" value="1"/>
</dbReference>
<dbReference type="InParanoid" id="A0A3N4K7W1"/>
<dbReference type="EMBL" id="ML119261">
    <property type="protein sequence ID" value="RPB06616.1"/>
    <property type="molecule type" value="Genomic_DNA"/>
</dbReference>
<dbReference type="PANTHER" id="PTHR34714:SF2">
    <property type="entry name" value="EGF-LIKE DOMAIN-CONTAINING PROTEIN"/>
    <property type="match status" value="1"/>
</dbReference>
<evidence type="ECO:0000313" key="2">
    <source>
        <dbReference type="EMBL" id="RPB06616.1"/>
    </source>
</evidence>
<dbReference type="Proteomes" id="UP000277580">
    <property type="component" value="Unassembled WGS sequence"/>
</dbReference>
<dbReference type="OrthoDB" id="3763773at2759"/>
<proteinExistence type="predicted"/>
<evidence type="ECO:0000313" key="3">
    <source>
        <dbReference type="Proteomes" id="UP000277580"/>
    </source>
</evidence>
<gene>
    <name evidence="2" type="ORF">P167DRAFT_540684</name>
</gene>
<reference evidence="2 3" key="1">
    <citation type="journal article" date="2018" name="Nat. Ecol. Evol.">
        <title>Pezizomycetes genomes reveal the molecular basis of ectomycorrhizal truffle lifestyle.</title>
        <authorList>
            <person name="Murat C."/>
            <person name="Payen T."/>
            <person name="Noel B."/>
            <person name="Kuo A."/>
            <person name="Morin E."/>
            <person name="Chen J."/>
            <person name="Kohler A."/>
            <person name="Krizsan K."/>
            <person name="Balestrini R."/>
            <person name="Da Silva C."/>
            <person name="Montanini B."/>
            <person name="Hainaut M."/>
            <person name="Levati E."/>
            <person name="Barry K.W."/>
            <person name="Belfiori B."/>
            <person name="Cichocki N."/>
            <person name="Clum A."/>
            <person name="Dockter R.B."/>
            <person name="Fauchery L."/>
            <person name="Guy J."/>
            <person name="Iotti M."/>
            <person name="Le Tacon F."/>
            <person name="Lindquist E.A."/>
            <person name="Lipzen A."/>
            <person name="Malagnac F."/>
            <person name="Mello A."/>
            <person name="Molinier V."/>
            <person name="Miyauchi S."/>
            <person name="Poulain J."/>
            <person name="Riccioni C."/>
            <person name="Rubini A."/>
            <person name="Sitrit Y."/>
            <person name="Splivallo R."/>
            <person name="Traeger S."/>
            <person name="Wang M."/>
            <person name="Zifcakova L."/>
            <person name="Wipf D."/>
            <person name="Zambonelli A."/>
            <person name="Paolocci F."/>
            <person name="Nowrousian M."/>
            <person name="Ottonello S."/>
            <person name="Baldrian P."/>
            <person name="Spatafora J.W."/>
            <person name="Henrissat B."/>
            <person name="Nagy L.G."/>
            <person name="Aury J.M."/>
            <person name="Wincker P."/>
            <person name="Grigoriev I.V."/>
            <person name="Bonfante P."/>
            <person name="Martin F.M."/>
        </authorList>
    </citation>
    <scope>NUCLEOTIDE SEQUENCE [LARGE SCALE GENOMIC DNA]</scope>
    <source>
        <strain evidence="2 3">CCBAS932</strain>
    </source>
</reference>
<accession>A0A3N4K7W1</accession>
<keyword evidence="1" id="KW-0175">Coiled coil</keyword>
<keyword evidence="3" id="KW-1185">Reference proteome</keyword>